<protein>
    <submittedName>
        <fullName evidence="1">Uncharacterized protein</fullName>
    </submittedName>
</protein>
<evidence type="ECO:0000313" key="1">
    <source>
        <dbReference type="EMBL" id="ONK67126.1"/>
    </source>
</evidence>
<dbReference type="EMBL" id="CM007386">
    <property type="protein sequence ID" value="ONK67126.1"/>
    <property type="molecule type" value="Genomic_DNA"/>
</dbReference>
<proteinExistence type="predicted"/>
<keyword evidence="2" id="KW-1185">Reference proteome</keyword>
<sequence>MAPDEVPEEEAAIESTQARSQSLVTHGALVPSPAASLCYDNSNEEWVLSVTSLSGAPNGTTRSYFDGMQPDDGRSMKSICLLQLCRQGVIVYDHGCSC</sequence>
<dbReference type="Proteomes" id="UP000243459">
    <property type="component" value="Chromosome 6"/>
</dbReference>
<accession>A0A5P1EMH7</accession>
<name>A0A5P1EMH7_ASPOF</name>
<organism evidence="1 2">
    <name type="scientific">Asparagus officinalis</name>
    <name type="common">Garden asparagus</name>
    <dbReference type="NCBI Taxonomy" id="4686"/>
    <lineage>
        <taxon>Eukaryota</taxon>
        <taxon>Viridiplantae</taxon>
        <taxon>Streptophyta</taxon>
        <taxon>Embryophyta</taxon>
        <taxon>Tracheophyta</taxon>
        <taxon>Spermatophyta</taxon>
        <taxon>Magnoliopsida</taxon>
        <taxon>Liliopsida</taxon>
        <taxon>Asparagales</taxon>
        <taxon>Asparagaceae</taxon>
        <taxon>Asparagoideae</taxon>
        <taxon>Asparagus</taxon>
    </lineage>
</organism>
<dbReference type="PANTHER" id="PTHR34043">
    <property type="entry name" value="ALPHA/BETA-HYDROLASES SUPERFAMILY PROTEIN"/>
    <property type="match status" value="1"/>
</dbReference>
<dbReference type="PANTHER" id="PTHR34043:SF3">
    <property type="entry name" value="ALPHA_BETA-HYDROLASES SUPERFAMILY PROTEIN"/>
    <property type="match status" value="1"/>
</dbReference>
<evidence type="ECO:0000313" key="2">
    <source>
        <dbReference type="Proteomes" id="UP000243459"/>
    </source>
</evidence>
<gene>
    <name evidence="1" type="ORF">A4U43_C06F15980</name>
</gene>
<reference evidence="2" key="1">
    <citation type="journal article" date="2017" name="Nat. Commun.">
        <title>The asparagus genome sheds light on the origin and evolution of a young Y chromosome.</title>
        <authorList>
            <person name="Harkess A."/>
            <person name="Zhou J."/>
            <person name="Xu C."/>
            <person name="Bowers J.E."/>
            <person name="Van der Hulst R."/>
            <person name="Ayyampalayam S."/>
            <person name="Mercati F."/>
            <person name="Riccardi P."/>
            <person name="McKain M.R."/>
            <person name="Kakrana A."/>
            <person name="Tang H."/>
            <person name="Ray J."/>
            <person name="Groenendijk J."/>
            <person name="Arikit S."/>
            <person name="Mathioni S.M."/>
            <person name="Nakano M."/>
            <person name="Shan H."/>
            <person name="Telgmann-Rauber A."/>
            <person name="Kanno A."/>
            <person name="Yue Z."/>
            <person name="Chen H."/>
            <person name="Li W."/>
            <person name="Chen Y."/>
            <person name="Xu X."/>
            <person name="Zhang Y."/>
            <person name="Luo S."/>
            <person name="Chen H."/>
            <person name="Gao J."/>
            <person name="Mao Z."/>
            <person name="Pires J.C."/>
            <person name="Luo M."/>
            <person name="Kudrna D."/>
            <person name="Wing R.A."/>
            <person name="Meyers B.C."/>
            <person name="Yi K."/>
            <person name="Kong H."/>
            <person name="Lavrijsen P."/>
            <person name="Sunseri F."/>
            <person name="Falavigna A."/>
            <person name="Ye Y."/>
            <person name="Leebens-Mack J.H."/>
            <person name="Chen G."/>
        </authorList>
    </citation>
    <scope>NUCLEOTIDE SEQUENCE [LARGE SCALE GENOMIC DNA]</scope>
    <source>
        <strain evidence="2">cv. DH0086</strain>
    </source>
</reference>
<dbReference type="Gramene" id="ONK67126">
    <property type="protein sequence ID" value="ONK67126"/>
    <property type="gene ID" value="A4U43_C06F15980"/>
</dbReference>
<dbReference type="AlphaFoldDB" id="A0A5P1EMH7"/>